<accession>A0AA88DZU1</accession>
<feature type="compositionally biased region" description="Low complexity" evidence="1">
    <location>
        <begin position="286"/>
        <end position="295"/>
    </location>
</feature>
<dbReference type="EMBL" id="BTGU01000207">
    <property type="protein sequence ID" value="GMN65021.1"/>
    <property type="molecule type" value="Genomic_DNA"/>
</dbReference>
<feature type="region of interest" description="Disordered" evidence="1">
    <location>
        <begin position="69"/>
        <end position="88"/>
    </location>
</feature>
<feature type="region of interest" description="Disordered" evidence="1">
    <location>
        <begin position="1"/>
        <end position="22"/>
    </location>
</feature>
<gene>
    <name evidence="2" type="ORF">TIFTF001_034094</name>
</gene>
<reference evidence="2" key="1">
    <citation type="submission" date="2023-07" db="EMBL/GenBank/DDBJ databases">
        <title>draft genome sequence of fig (Ficus carica).</title>
        <authorList>
            <person name="Takahashi T."/>
            <person name="Nishimura K."/>
        </authorList>
    </citation>
    <scope>NUCLEOTIDE SEQUENCE</scope>
</reference>
<feature type="compositionally biased region" description="Polar residues" evidence="1">
    <location>
        <begin position="372"/>
        <end position="387"/>
    </location>
</feature>
<keyword evidence="3" id="KW-1185">Reference proteome</keyword>
<proteinExistence type="predicted"/>
<protein>
    <submittedName>
        <fullName evidence="2">Uncharacterized protein</fullName>
    </submittedName>
</protein>
<organism evidence="2 3">
    <name type="scientific">Ficus carica</name>
    <name type="common">Common fig</name>
    <dbReference type="NCBI Taxonomy" id="3494"/>
    <lineage>
        <taxon>Eukaryota</taxon>
        <taxon>Viridiplantae</taxon>
        <taxon>Streptophyta</taxon>
        <taxon>Embryophyta</taxon>
        <taxon>Tracheophyta</taxon>
        <taxon>Spermatophyta</taxon>
        <taxon>Magnoliopsida</taxon>
        <taxon>eudicotyledons</taxon>
        <taxon>Gunneridae</taxon>
        <taxon>Pentapetalae</taxon>
        <taxon>rosids</taxon>
        <taxon>fabids</taxon>
        <taxon>Rosales</taxon>
        <taxon>Moraceae</taxon>
        <taxon>Ficeae</taxon>
        <taxon>Ficus</taxon>
    </lineage>
</organism>
<name>A0AA88DZU1_FICCA</name>
<feature type="region of interest" description="Disordered" evidence="1">
    <location>
        <begin position="286"/>
        <end position="318"/>
    </location>
</feature>
<feature type="region of interest" description="Disordered" evidence="1">
    <location>
        <begin position="372"/>
        <end position="416"/>
    </location>
</feature>
<evidence type="ECO:0000256" key="1">
    <source>
        <dbReference type="SAM" id="MobiDB-lite"/>
    </source>
</evidence>
<dbReference type="AlphaFoldDB" id="A0AA88DZU1"/>
<evidence type="ECO:0000313" key="3">
    <source>
        <dbReference type="Proteomes" id="UP001187192"/>
    </source>
</evidence>
<dbReference type="Proteomes" id="UP001187192">
    <property type="component" value="Unassembled WGS sequence"/>
</dbReference>
<feature type="compositionally biased region" description="Basic and acidic residues" evidence="1">
    <location>
        <begin position="407"/>
        <end position="416"/>
    </location>
</feature>
<sequence length="416" mass="44924">MRWVKWVPAPSPMERPGSERKKREIGAQDLVVFPLLPVDAKNDSGSNTQCGRVFRRFLRVRVLGATRPGRLPRVPGGSLRASPAKGQQCPSEWLDTGGDVMRRNSRWAVPVADGHGDKACVSREVKFWSAGNPDRSELGNPTKVRAVGNSFHIVENSRKGYLVVGADHGINISPQHLWARLTRDAILDVSGRHSRLVIAARHVFPYSEGSRARLAGCRNVASKSTPGFPALPPPPINRGCRGLVVKSASSISARTSEKVNILFFNMSDISDSENDGLSGDVEITLSTSTSTGSESESTRDVTGQRSQTPEDLSGMSDLPSLEDILAGQVREGIARLAEILQVGPSTLPDRRFISEIRGDIPTPPVREVNQTADATTTAERITGQAGTSGREGSAQSWNTDPAGEAYLGREHARGRT</sequence>
<comment type="caution">
    <text evidence="2">The sequence shown here is derived from an EMBL/GenBank/DDBJ whole genome shotgun (WGS) entry which is preliminary data.</text>
</comment>
<feature type="compositionally biased region" description="Polar residues" evidence="1">
    <location>
        <begin position="300"/>
        <end position="310"/>
    </location>
</feature>
<evidence type="ECO:0000313" key="2">
    <source>
        <dbReference type="EMBL" id="GMN65021.1"/>
    </source>
</evidence>